<gene>
    <name evidence="7" type="ORF">CT0861_13189</name>
</gene>
<dbReference type="InterPro" id="IPR050815">
    <property type="entry name" value="TF_fung"/>
</dbReference>
<organism evidence="7 8">
    <name type="scientific">Colletotrichum tofieldiae</name>
    <dbReference type="NCBI Taxonomy" id="708197"/>
    <lineage>
        <taxon>Eukaryota</taxon>
        <taxon>Fungi</taxon>
        <taxon>Dikarya</taxon>
        <taxon>Ascomycota</taxon>
        <taxon>Pezizomycotina</taxon>
        <taxon>Sordariomycetes</taxon>
        <taxon>Hypocreomycetidae</taxon>
        <taxon>Glomerellales</taxon>
        <taxon>Glomerellaceae</taxon>
        <taxon>Colletotrichum</taxon>
        <taxon>Colletotrichum spaethianum species complex</taxon>
    </lineage>
</organism>
<comment type="subcellular location">
    <subcellularLocation>
        <location evidence="1">Nucleus</location>
    </subcellularLocation>
</comment>
<feature type="domain" description="Xylanolytic transcriptional activator regulatory" evidence="6">
    <location>
        <begin position="6"/>
        <end position="88"/>
    </location>
</feature>
<dbReference type="GO" id="GO:0003677">
    <property type="term" value="F:DNA binding"/>
    <property type="evidence" value="ECO:0007669"/>
    <property type="project" value="InterPro"/>
</dbReference>
<dbReference type="GO" id="GO:0008270">
    <property type="term" value="F:zinc ion binding"/>
    <property type="evidence" value="ECO:0007669"/>
    <property type="project" value="InterPro"/>
</dbReference>
<evidence type="ECO:0000256" key="2">
    <source>
        <dbReference type="ARBA" id="ARBA00022723"/>
    </source>
</evidence>
<dbReference type="EMBL" id="LFIV01000257">
    <property type="protein sequence ID" value="KZL64746.1"/>
    <property type="molecule type" value="Genomic_DNA"/>
</dbReference>
<evidence type="ECO:0000256" key="3">
    <source>
        <dbReference type="ARBA" id="ARBA00023015"/>
    </source>
</evidence>
<dbReference type="Proteomes" id="UP000076552">
    <property type="component" value="Unassembled WGS sequence"/>
</dbReference>
<evidence type="ECO:0000259" key="6">
    <source>
        <dbReference type="SMART" id="SM00906"/>
    </source>
</evidence>
<protein>
    <submittedName>
        <fullName evidence="7">Oleate activated transcription factor 3</fullName>
    </submittedName>
</protein>
<dbReference type="GO" id="GO:0005634">
    <property type="term" value="C:nucleus"/>
    <property type="evidence" value="ECO:0007669"/>
    <property type="project" value="UniProtKB-SubCell"/>
</dbReference>
<accession>A0A166MKF1</accession>
<evidence type="ECO:0000256" key="5">
    <source>
        <dbReference type="ARBA" id="ARBA00023242"/>
    </source>
</evidence>
<keyword evidence="8" id="KW-1185">Reference proteome</keyword>
<evidence type="ECO:0000313" key="8">
    <source>
        <dbReference type="Proteomes" id="UP000076552"/>
    </source>
</evidence>
<proteinExistence type="predicted"/>
<dbReference type="PANTHER" id="PTHR47338">
    <property type="entry name" value="ZN(II)2CYS6 TRANSCRIPTION FACTOR (EUROFUNG)-RELATED"/>
    <property type="match status" value="1"/>
</dbReference>
<comment type="caution">
    <text evidence="7">The sequence shown here is derived from an EMBL/GenBank/DDBJ whole genome shotgun (WGS) entry which is preliminary data.</text>
</comment>
<keyword evidence="4" id="KW-0804">Transcription</keyword>
<dbReference type="STRING" id="708197.A0A166MKF1"/>
<reference evidence="7 8" key="1">
    <citation type="submission" date="2015-06" db="EMBL/GenBank/DDBJ databases">
        <title>Survival trade-offs in plant roots during colonization by closely related pathogenic and mutualistic fungi.</title>
        <authorList>
            <person name="Hacquard S."/>
            <person name="Kracher B."/>
            <person name="Hiruma K."/>
            <person name="Weinman A."/>
            <person name="Muench P."/>
            <person name="Garrido Oter R."/>
            <person name="Ver Loren van Themaat E."/>
            <person name="Dallerey J.-F."/>
            <person name="Damm U."/>
            <person name="Henrissat B."/>
            <person name="Lespinet O."/>
            <person name="Thon M."/>
            <person name="Kemen E."/>
            <person name="McHardy A.C."/>
            <person name="Schulze-Lefert P."/>
            <person name="O'Connell R.J."/>
        </authorList>
    </citation>
    <scope>NUCLEOTIDE SEQUENCE [LARGE SCALE GENOMIC DNA]</scope>
    <source>
        <strain evidence="7 8">0861</strain>
    </source>
</reference>
<dbReference type="InterPro" id="IPR007219">
    <property type="entry name" value="XnlR_reg_dom"/>
</dbReference>
<evidence type="ECO:0000313" key="7">
    <source>
        <dbReference type="EMBL" id="KZL64746.1"/>
    </source>
</evidence>
<dbReference type="AlphaFoldDB" id="A0A166MKF1"/>
<keyword evidence="2" id="KW-0479">Metal-binding</keyword>
<dbReference type="GO" id="GO:0000981">
    <property type="term" value="F:DNA-binding transcription factor activity, RNA polymerase II-specific"/>
    <property type="evidence" value="ECO:0007669"/>
    <property type="project" value="InterPro"/>
</dbReference>
<dbReference type="CDD" id="cd12148">
    <property type="entry name" value="fungal_TF_MHR"/>
    <property type="match status" value="1"/>
</dbReference>
<name>A0A166MKF1_9PEZI</name>
<evidence type="ECO:0000256" key="1">
    <source>
        <dbReference type="ARBA" id="ARBA00004123"/>
    </source>
</evidence>
<sequence>LMFSRASASLSRGLRIAQMLGLHRLDSPRQTMISTLPPPEDWCELEERRRTWWVIFCSDRFVSGVTGWPALIHEKDVATLLPASDDSFEQGLEEETGLLADALQGTLAYSSFAGKILSAYVYHKTLDHTFQTSPGDSPEDVKNGPYWKRHREIDSHLHNLIMYLPERLRLPQNAKDNNALFFTISIYSSTICIHRAALAKVREFDLPGSMFLWSKLRLLPAADEVVNALKLAVDIQSILLDHYVAFSAYLVALVFLESYKELPSQRSQSSLEFLLSSLVACGRQDLFTRSLALQLARGMTQCEVRSSALAEVLRFGFLY</sequence>
<evidence type="ECO:0000256" key="4">
    <source>
        <dbReference type="ARBA" id="ARBA00023163"/>
    </source>
</evidence>
<dbReference type="GO" id="GO:0006351">
    <property type="term" value="P:DNA-templated transcription"/>
    <property type="evidence" value="ECO:0007669"/>
    <property type="project" value="InterPro"/>
</dbReference>
<feature type="non-terminal residue" evidence="7">
    <location>
        <position position="1"/>
    </location>
</feature>
<keyword evidence="5" id="KW-0539">Nucleus</keyword>
<dbReference type="PANTHER" id="PTHR47338:SF10">
    <property type="entry name" value="TRANSCRIPTION FACTOR DOMAIN-CONTAINING PROTEIN-RELATED"/>
    <property type="match status" value="1"/>
</dbReference>
<dbReference type="Pfam" id="PF04082">
    <property type="entry name" value="Fungal_trans"/>
    <property type="match status" value="1"/>
</dbReference>
<dbReference type="SMART" id="SM00906">
    <property type="entry name" value="Fungal_trans"/>
    <property type="match status" value="1"/>
</dbReference>
<keyword evidence="3" id="KW-0805">Transcription regulation</keyword>